<gene>
    <name evidence="2" type="ORF">ACFFVF_20250</name>
</gene>
<reference evidence="2 3" key="1">
    <citation type="submission" date="2024-09" db="EMBL/GenBank/DDBJ databases">
        <authorList>
            <person name="Sun Q."/>
            <person name="Mori K."/>
        </authorList>
    </citation>
    <scope>NUCLEOTIDE SEQUENCE [LARGE SCALE GENOMIC DNA]</scope>
    <source>
        <strain evidence="2 3">CECT 7955</strain>
    </source>
</reference>
<protein>
    <submittedName>
        <fullName evidence="2">Uncharacterized protein</fullName>
    </submittedName>
</protein>
<keyword evidence="3" id="KW-1185">Reference proteome</keyword>
<evidence type="ECO:0000313" key="3">
    <source>
        <dbReference type="Proteomes" id="UP001589607"/>
    </source>
</evidence>
<keyword evidence="1" id="KW-0732">Signal</keyword>
<dbReference type="Proteomes" id="UP001589607">
    <property type="component" value="Unassembled WGS sequence"/>
</dbReference>
<comment type="caution">
    <text evidence="2">The sequence shown here is derived from an EMBL/GenBank/DDBJ whole genome shotgun (WGS) entry which is preliminary data.</text>
</comment>
<evidence type="ECO:0000313" key="2">
    <source>
        <dbReference type="EMBL" id="MFB9098845.1"/>
    </source>
</evidence>
<accession>A0ABV5GVJ2</accession>
<organism evidence="2 3">
    <name type="scientific">Flavobacterium jumunjinense</name>
    <dbReference type="NCBI Taxonomy" id="998845"/>
    <lineage>
        <taxon>Bacteria</taxon>
        <taxon>Pseudomonadati</taxon>
        <taxon>Bacteroidota</taxon>
        <taxon>Flavobacteriia</taxon>
        <taxon>Flavobacteriales</taxon>
        <taxon>Flavobacteriaceae</taxon>
        <taxon>Flavobacterium</taxon>
    </lineage>
</organism>
<dbReference type="EMBL" id="JBHMEY010000096">
    <property type="protein sequence ID" value="MFB9098845.1"/>
    <property type="molecule type" value="Genomic_DNA"/>
</dbReference>
<sequence length="395" mass="40678">MKKIITLITVLLINTIAFAQAPQKMSYQAVIRDGSDALVVSTTIGMQISILQGSSTGTAVYVETQTPSTNANGLVSIEIGSGSVVSGNFSTIDWSTGNYYIKSETDLAGGTSYTISGTSQLLSVPYAMYAGNAGGGLANGSAIGVSPFWNGTSWVTNNTNFYNNGTNIGLYTTTPTAQLELADIYNAGGKNLQIGDDVYLSDVDVPNVLGIYGVQDSDRAAIKLGSTGPEVWGLNNNIGIGNNNPTAKLDIAGNVKISDGTQGAGKVLTSDANGLATWTDAAPYYHLTNVYGTPSAPFTLGGNGTMVTFAIYNNCAQGSAYGGTMMIDPTGQVTIINYANVLATATMSATGNVISLESGCGTITITLNVSGTSCTMTTGGVAGAYTEVKLTTFRI</sequence>
<feature type="signal peptide" evidence="1">
    <location>
        <begin position="1"/>
        <end position="19"/>
    </location>
</feature>
<evidence type="ECO:0000256" key="1">
    <source>
        <dbReference type="SAM" id="SignalP"/>
    </source>
</evidence>
<name>A0ABV5GVJ2_9FLAO</name>
<feature type="chain" id="PRO_5046437055" evidence="1">
    <location>
        <begin position="20"/>
        <end position="395"/>
    </location>
</feature>
<dbReference type="RefSeq" id="WP_140964365.1">
    <property type="nucleotide sequence ID" value="NZ_CBCSGE010000012.1"/>
</dbReference>
<proteinExistence type="predicted"/>